<reference evidence="2" key="2">
    <citation type="submission" date="2020-05" db="UniProtKB">
        <authorList>
            <consortium name="EnsemblMetazoa"/>
        </authorList>
    </citation>
    <scope>IDENTIFICATION</scope>
</reference>
<keyword evidence="1" id="KW-0261">Viral envelope protein</keyword>
<keyword evidence="3" id="KW-1185">Reference proteome</keyword>
<dbReference type="Proteomes" id="UP000030765">
    <property type="component" value="Unassembled WGS sequence"/>
</dbReference>
<organism evidence="1">
    <name type="scientific">Anopheles sinensis</name>
    <name type="common">Mosquito</name>
    <dbReference type="NCBI Taxonomy" id="74873"/>
    <lineage>
        <taxon>Eukaryota</taxon>
        <taxon>Metazoa</taxon>
        <taxon>Ecdysozoa</taxon>
        <taxon>Arthropoda</taxon>
        <taxon>Hexapoda</taxon>
        <taxon>Insecta</taxon>
        <taxon>Pterygota</taxon>
        <taxon>Neoptera</taxon>
        <taxon>Endopterygota</taxon>
        <taxon>Diptera</taxon>
        <taxon>Nematocera</taxon>
        <taxon>Culicoidea</taxon>
        <taxon>Culicidae</taxon>
        <taxon>Anophelinae</taxon>
        <taxon>Anopheles</taxon>
    </lineage>
</organism>
<evidence type="ECO:0000313" key="2">
    <source>
        <dbReference type="EnsemblMetazoa" id="ASIC013186-PA"/>
    </source>
</evidence>
<dbReference type="EMBL" id="ATLV01020396">
    <property type="status" value="NOT_ANNOTATED_CDS"/>
    <property type="molecule type" value="Genomic_DNA"/>
</dbReference>
<evidence type="ECO:0000313" key="1">
    <source>
        <dbReference type="EMBL" id="KFB45261.1"/>
    </source>
</evidence>
<protein>
    <submittedName>
        <fullName evidence="1 2">Envelope glycoprotein</fullName>
    </submittedName>
</protein>
<keyword evidence="1" id="KW-0946">Virion</keyword>
<dbReference type="EnsemblMetazoa" id="ASIC013186-RA">
    <property type="protein sequence ID" value="ASIC013186-PA"/>
    <property type="gene ID" value="ASIC013186"/>
</dbReference>
<dbReference type="VEuPathDB" id="VectorBase:ASIC013186"/>
<reference evidence="1 3" key="1">
    <citation type="journal article" date="2014" name="BMC Genomics">
        <title>Genome sequence of Anopheles sinensis provides insight into genetics basis of mosquito competence for malaria parasites.</title>
        <authorList>
            <person name="Zhou D."/>
            <person name="Zhang D."/>
            <person name="Ding G."/>
            <person name="Shi L."/>
            <person name="Hou Q."/>
            <person name="Ye Y."/>
            <person name="Xu Y."/>
            <person name="Zhou H."/>
            <person name="Xiong C."/>
            <person name="Li S."/>
            <person name="Yu J."/>
            <person name="Hong S."/>
            <person name="Yu X."/>
            <person name="Zou P."/>
            <person name="Chen C."/>
            <person name="Chang X."/>
            <person name="Wang W."/>
            <person name="Lv Y."/>
            <person name="Sun Y."/>
            <person name="Ma L."/>
            <person name="Shen B."/>
            <person name="Zhu C."/>
        </authorList>
    </citation>
    <scope>NUCLEOTIDE SEQUENCE [LARGE SCALE GENOMIC DNA]</scope>
</reference>
<accession>A0A084W4W7</accession>
<sequence length="317" mass="34659">MYGSRSNNTFIAAIKINHILYYALSGADKAAILATPCCVRLLLGEGASRWGMEKPGDNTTRDGSRSVLYGGKLLHSTIPRPVVRCKKEQETIFFLGIFQPTPGFGRASAMISRSLRSSIKIRRINKNRIQSKRAKLKLVVVVSHRQAVKLEPSSSFNSITIVAGWNCVGVRFPEVPVLSGNSGETCSLGGTLETLTTLEWEHFLPRFLQFGFLQYPFPARKSDRTEGTKMKPFVLIRIISGCNSSIFSLVSRAGEDVGDRSHKRVSSYTEASGSGFYKSLSGSEATLICFPRPCGSCASGRQEATVLEPTPGSGIYF</sequence>
<name>A0A084W4W7_ANOSI</name>
<dbReference type="EMBL" id="KE525300">
    <property type="protein sequence ID" value="KFB45261.1"/>
    <property type="molecule type" value="Genomic_DNA"/>
</dbReference>
<evidence type="ECO:0000313" key="3">
    <source>
        <dbReference type="Proteomes" id="UP000030765"/>
    </source>
</evidence>
<proteinExistence type="predicted"/>
<dbReference type="AlphaFoldDB" id="A0A084W4W7"/>
<gene>
    <name evidence="1" type="ORF">ZHAS_00013186</name>
</gene>